<evidence type="ECO:0000313" key="2">
    <source>
        <dbReference type="Proteomes" id="UP000252519"/>
    </source>
</evidence>
<dbReference type="AlphaFoldDB" id="A0A368FCL2"/>
<dbReference type="EMBL" id="JOJR01001771">
    <property type="protein sequence ID" value="RCN29812.1"/>
    <property type="molecule type" value="Genomic_DNA"/>
</dbReference>
<organism evidence="1 2">
    <name type="scientific">Ancylostoma caninum</name>
    <name type="common">Dog hookworm</name>
    <dbReference type="NCBI Taxonomy" id="29170"/>
    <lineage>
        <taxon>Eukaryota</taxon>
        <taxon>Metazoa</taxon>
        <taxon>Ecdysozoa</taxon>
        <taxon>Nematoda</taxon>
        <taxon>Chromadorea</taxon>
        <taxon>Rhabditida</taxon>
        <taxon>Rhabditina</taxon>
        <taxon>Rhabditomorpha</taxon>
        <taxon>Strongyloidea</taxon>
        <taxon>Ancylostomatidae</taxon>
        <taxon>Ancylostomatinae</taxon>
        <taxon>Ancylostoma</taxon>
    </lineage>
</organism>
<accession>A0A368FCL2</accession>
<evidence type="ECO:0008006" key="3">
    <source>
        <dbReference type="Google" id="ProtNLM"/>
    </source>
</evidence>
<evidence type="ECO:0000313" key="1">
    <source>
        <dbReference type="EMBL" id="RCN29812.1"/>
    </source>
</evidence>
<proteinExistence type="predicted"/>
<dbReference type="InterPro" id="IPR032710">
    <property type="entry name" value="NTF2-like_dom_sf"/>
</dbReference>
<dbReference type="SUPFAM" id="SSF54427">
    <property type="entry name" value="NTF2-like"/>
    <property type="match status" value="1"/>
</dbReference>
<dbReference type="Proteomes" id="UP000252519">
    <property type="component" value="Unassembled WGS sequence"/>
</dbReference>
<name>A0A368FCL2_ANCCA</name>
<protein>
    <recommendedName>
        <fullName evidence="3">NTF2 domain-containing protein</fullName>
    </recommendedName>
</protein>
<reference evidence="1 2" key="1">
    <citation type="submission" date="2014-10" db="EMBL/GenBank/DDBJ databases">
        <title>Draft genome of the hookworm Ancylostoma caninum.</title>
        <authorList>
            <person name="Mitreva M."/>
        </authorList>
    </citation>
    <scope>NUCLEOTIDE SEQUENCE [LARGE SCALE GENOMIC DNA]</scope>
    <source>
        <strain evidence="1 2">Baltimore</strain>
    </source>
</reference>
<dbReference type="OrthoDB" id="5840957at2759"/>
<sequence length="75" mass="8511">MTIDNARLVLEPLLFDYVQTFNAGNFDRMAAFYHKNSVMVEKDKSVLWGQKGEFIYSGLATRNGNCLRENTDGGM</sequence>
<comment type="caution">
    <text evidence="1">The sequence shown here is derived from an EMBL/GenBank/DDBJ whole genome shotgun (WGS) entry which is preliminary data.</text>
</comment>
<keyword evidence="2" id="KW-1185">Reference proteome</keyword>
<gene>
    <name evidence="1" type="ORF">ANCCAN_24423</name>
</gene>